<proteinExistence type="predicted"/>
<protein>
    <submittedName>
        <fullName evidence="2">Uncharacterized protein</fullName>
    </submittedName>
</protein>
<dbReference type="HOGENOM" id="CLU_2475300_0_0_1"/>
<keyword evidence="3" id="KW-1185">Reference proteome</keyword>
<evidence type="ECO:0000313" key="3">
    <source>
        <dbReference type="Proteomes" id="UP000015102"/>
    </source>
</evidence>
<reference evidence="3" key="1">
    <citation type="submission" date="2013-02" db="EMBL/GenBank/DDBJ databases">
        <authorList>
            <person name="Hughes D."/>
        </authorList>
    </citation>
    <scope>NUCLEOTIDE SEQUENCE</scope>
    <source>
        <strain>Durham</strain>
        <strain evidence="3">NC isolate 2 -- Noor lab</strain>
    </source>
</reference>
<dbReference type="AlphaFoldDB" id="T1H3C9"/>
<dbReference type="Proteomes" id="UP000015102">
    <property type="component" value="Unassembled WGS sequence"/>
</dbReference>
<evidence type="ECO:0000313" key="2">
    <source>
        <dbReference type="EnsemblMetazoa" id="MESCA010753-PA"/>
    </source>
</evidence>
<dbReference type="EMBL" id="CAQQ02094703">
    <property type="status" value="NOT_ANNOTATED_CDS"/>
    <property type="molecule type" value="Genomic_DNA"/>
</dbReference>
<dbReference type="EMBL" id="CAQQ02094704">
    <property type="status" value="NOT_ANNOTATED_CDS"/>
    <property type="molecule type" value="Genomic_DNA"/>
</dbReference>
<feature type="region of interest" description="Disordered" evidence="1">
    <location>
        <begin position="54"/>
        <end position="88"/>
    </location>
</feature>
<sequence length="88" mass="9380">SAPVVVTTATTTANPAPGVPLAQTTYYATQITPAVVSQTGTNYPVQQSMVQTTPYPVGNQTMPMPQNQGFNQQPPSYDQVQSNANMYT</sequence>
<organism evidence="2 3">
    <name type="scientific">Megaselia scalaris</name>
    <name type="common">Humpbacked fly</name>
    <name type="synonym">Phora scalaris</name>
    <dbReference type="NCBI Taxonomy" id="36166"/>
    <lineage>
        <taxon>Eukaryota</taxon>
        <taxon>Metazoa</taxon>
        <taxon>Ecdysozoa</taxon>
        <taxon>Arthropoda</taxon>
        <taxon>Hexapoda</taxon>
        <taxon>Insecta</taxon>
        <taxon>Pterygota</taxon>
        <taxon>Neoptera</taxon>
        <taxon>Endopterygota</taxon>
        <taxon>Diptera</taxon>
        <taxon>Brachycera</taxon>
        <taxon>Muscomorpha</taxon>
        <taxon>Platypezoidea</taxon>
        <taxon>Phoridae</taxon>
        <taxon>Megaseliini</taxon>
        <taxon>Megaselia</taxon>
    </lineage>
</organism>
<accession>T1H3C9</accession>
<dbReference type="EnsemblMetazoa" id="MESCA010753-RA">
    <property type="protein sequence ID" value="MESCA010753-PA"/>
    <property type="gene ID" value="MESCA010753"/>
</dbReference>
<evidence type="ECO:0000256" key="1">
    <source>
        <dbReference type="SAM" id="MobiDB-lite"/>
    </source>
</evidence>
<reference evidence="2" key="2">
    <citation type="submission" date="2015-06" db="UniProtKB">
        <authorList>
            <consortium name="EnsemblMetazoa"/>
        </authorList>
    </citation>
    <scope>IDENTIFICATION</scope>
</reference>
<name>T1H3C9_MEGSC</name>